<dbReference type="GO" id="GO:0006351">
    <property type="term" value="P:DNA-templated transcription"/>
    <property type="evidence" value="ECO:0007669"/>
    <property type="project" value="InterPro"/>
</dbReference>
<evidence type="ECO:0000256" key="5">
    <source>
        <dbReference type="ARBA" id="ARBA00023242"/>
    </source>
</evidence>
<evidence type="ECO:0000313" key="8">
    <source>
        <dbReference type="Proteomes" id="UP001175227"/>
    </source>
</evidence>
<dbReference type="EMBL" id="JAUEPR010000055">
    <property type="protein sequence ID" value="KAK0471072.1"/>
    <property type="molecule type" value="Genomic_DNA"/>
</dbReference>
<organism evidence="7 8">
    <name type="scientific">Armillaria novae-zelandiae</name>
    <dbReference type="NCBI Taxonomy" id="153914"/>
    <lineage>
        <taxon>Eukaryota</taxon>
        <taxon>Fungi</taxon>
        <taxon>Dikarya</taxon>
        <taxon>Basidiomycota</taxon>
        <taxon>Agaricomycotina</taxon>
        <taxon>Agaricomycetes</taxon>
        <taxon>Agaricomycetidae</taxon>
        <taxon>Agaricales</taxon>
        <taxon>Marasmiineae</taxon>
        <taxon>Physalacriaceae</taxon>
        <taxon>Armillaria</taxon>
    </lineage>
</organism>
<dbReference type="PANTHER" id="PTHR31845:SF19">
    <property type="entry name" value="TRANSCRIPTION FACTOR DOMAIN-CONTAINING PROTEIN"/>
    <property type="match status" value="1"/>
</dbReference>
<dbReference type="Pfam" id="PF04082">
    <property type="entry name" value="Fungal_trans"/>
    <property type="match status" value="1"/>
</dbReference>
<keyword evidence="5" id="KW-0539">Nucleus</keyword>
<gene>
    <name evidence="7" type="ORF">IW261DRAFT_912826</name>
</gene>
<dbReference type="GO" id="GO:0000981">
    <property type="term" value="F:DNA-binding transcription factor activity, RNA polymerase II-specific"/>
    <property type="evidence" value="ECO:0007669"/>
    <property type="project" value="TreeGrafter"/>
</dbReference>
<dbReference type="InterPro" id="IPR007219">
    <property type="entry name" value="XnlR_reg_dom"/>
</dbReference>
<evidence type="ECO:0000259" key="6">
    <source>
        <dbReference type="SMART" id="SM00906"/>
    </source>
</evidence>
<dbReference type="CDD" id="cd12148">
    <property type="entry name" value="fungal_TF_MHR"/>
    <property type="match status" value="1"/>
</dbReference>
<protein>
    <recommendedName>
        <fullName evidence="6">Xylanolytic transcriptional activator regulatory domain-containing protein</fullName>
    </recommendedName>
</protein>
<comment type="caution">
    <text evidence="7">The sequence shown here is derived from an EMBL/GenBank/DDBJ whole genome shotgun (WGS) entry which is preliminary data.</text>
</comment>
<sequence>MKCDFPPDEKVCKRCKPKGSRCIVEAPKPKVYERERLLSEIRQKDAIIENLLKQLYNPYLATSHSIDEYRKSIPPSDANNPSTLAWLDRLKSSIQIGTGISSNPPHGEDEEANEEGTDRLLHEKQHNFFSYGDWEAHKHERMRVAFDESLYVHVRFVPNFPRFTNSKGKEKGCEVVQHSIARHCEACEDSSEHGFSLCPKELNSPDILALGLVTLEDAEHLFDTFYTYIHPFIAILDPVLFTPKSTLARCPVLFTVICAIASRYYPPKSSIYPIAMHFAKHSAAKALIHDETRSVELCQAYILMSSYVVSERSWEKDLNWLYTGLAISIATALRLDQIPKINPATENEEREYLNRLRVWQLCFQIDRGAAVQYGRPWMMEDIIIRHSAEWYEQSHYALDYDVHTWGYSTLLLIVTRFHKEDFSGQDGLINSARENLRDVTMRYDVEIEILEEQWKREFKVGGDYQHGSMLRCGLLHLLVAYSRLVMFSFGFHHVFHTGMEAWYDYFFNKSLKYATLVIRCITEDLAPSGFMRGATDRHFMCAAFAAVFIFKLLRPEFSSLMKNADKHESINLVATLINKFSSSDIAVDDRHTPKLYARFLAALLSNYRHKISHEKAVSDLQTAPIKNTDILTYIVDGGMSDDCRNYRQSPILQDQEYDSSGRQWPQPQILTYQPEVTHATGVWPQFGDSMEFPYGTNDGENVGNGERGSEGGMSEDEVLALMQGLIHPEWFGGVLMPGFT</sequence>
<dbReference type="GO" id="GO:0000976">
    <property type="term" value="F:transcription cis-regulatory region binding"/>
    <property type="evidence" value="ECO:0007669"/>
    <property type="project" value="TreeGrafter"/>
</dbReference>
<keyword evidence="4" id="KW-0804">Transcription</keyword>
<proteinExistence type="predicted"/>
<evidence type="ECO:0000256" key="4">
    <source>
        <dbReference type="ARBA" id="ARBA00023163"/>
    </source>
</evidence>
<evidence type="ECO:0000256" key="1">
    <source>
        <dbReference type="ARBA" id="ARBA00004123"/>
    </source>
</evidence>
<comment type="subcellular location">
    <subcellularLocation>
        <location evidence="1">Nucleus</location>
    </subcellularLocation>
</comment>
<keyword evidence="3" id="KW-0238">DNA-binding</keyword>
<evidence type="ECO:0000256" key="3">
    <source>
        <dbReference type="ARBA" id="ARBA00023125"/>
    </source>
</evidence>
<evidence type="ECO:0000256" key="2">
    <source>
        <dbReference type="ARBA" id="ARBA00023015"/>
    </source>
</evidence>
<keyword evidence="2" id="KW-0805">Transcription regulation</keyword>
<dbReference type="PANTHER" id="PTHR31845">
    <property type="entry name" value="FINGER DOMAIN PROTEIN, PUTATIVE-RELATED"/>
    <property type="match status" value="1"/>
</dbReference>
<dbReference type="InterPro" id="IPR051089">
    <property type="entry name" value="prtT"/>
</dbReference>
<dbReference type="SMART" id="SM00906">
    <property type="entry name" value="Fungal_trans"/>
    <property type="match status" value="1"/>
</dbReference>
<name>A0AA39TV92_9AGAR</name>
<reference evidence="7" key="1">
    <citation type="submission" date="2023-06" db="EMBL/GenBank/DDBJ databases">
        <authorList>
            <consortium name="Lawrence Berkeley National Laboratory"/>
            <person name="Ahrendt S."/>
            <person name="Sahu N."/>
            <person name="Indic B."/>
            <person name="Wong-Bajracharya J."/>
            <person name="Merenyi Z."/>
            <person name="Ke H.-M."/>
            <person name="Monk M."/>
            <person name="Kocsube S."/>
            <person name="Drula E."/>
            <person name="Lipzen A."/>
            <person name="Balint B."/>
            <person name="Henrissat B."/>
            <person name="Andreopoulos B."/>
            <person name="Martin F.M."/>
            <person name="Harder C.B."/>
            <person name="Rigling D."/>
            <person name="Ford K.L."/>
            <person name="Foster G.D."/>
            <person name="Pangilinan J."/>
            <person name="Papanicolaou A."/>
            <person name="Barry K."/>
            <person name="LaButti K."/>
            <person name="Viragh M."/>
            <person name="Koriabine M."/>
            <person name="Yan M."/>
            <person name="Riley R."/>
            <person name="Champramary S."/>
            <person name="Plett K.L."/>
            <person name="Tsai I.J."/>
            <person name="Slot J."/>
            <person name="Sipos G."/>
            <person name="Plett J."/>
            <person name="Nagy L.G."/>
            <person name="Grigoriev I.V."/>
        </authorList>
    </citation>
    <scope>NUCLEOTIDE SEQUENCE</scope>
    <source>
        <strain evidence="7">ICMP 16352</strain>
    </source>
</reference>
<feature type="domain" description="Xylanolytic transcriptional activator regulatory" evidence="6">
    <location>
        <begin position="319"/>
        <end position="393"/>
    </location>
</feature>
<dbReference type="Proteomes" id="UP001175227">
    <property type="component" value="Unassembled WGS sequence"/>
</dbReference>
<dbReference type="AlphaFoldDB" id="A0AA39TV92"/>
<dbReference type="GO" id="GO:0005634">
    <property type="term" value="C:nucleus"/>
    <property type="evidence" value="ECO:0007669"/>
    <property type="project" value="UniProtKB-SubCell"/>
</dbReference>
<dbReference type="GO" id="GO:0008270">
    <property type="term" value="F:zinc ion binding"/>
    <property type="evidence" value="ECO:0007669"/>
    <property type="project" value="InterPro"/>
</dbReference>
<accession>A0AA39TV92</accession>
<evidence type="ECO:0000313" key="7">
    <source>
        <dbReference type="EMBL" id="KAK0471072.1"/>
    </source>
</evidence>
<keyword evidence="8" id="KW-1185">Reference proteome</keyword>